<dbReference type="AlphaFoldDB" id="A0A8K0A6S9"/>
<keyword evidence="2" id="KW-1185">Reference proteome</keyword>
<dbReference type="Proteomes" id="UP000838412">
    <property type="component" value="Chromosome 7"/>
</dbReference>
<evidence type="ECO:0000313" key="2">
    <source>
        <dbReference type="Proteomes" id="UP000838412"/>
    </source>
</evidence>
<proteinExistence type="predicted"/>
<sequence length="712" mass="79637">MAQVTGRAGQNVLMRMRYQSSPAHVETVAMPRFLPPCAMWLLLGACVSLSRDAQAGFGQPVSYVRDDRFKEMGQATLKTFDIVGEDAVLGVELDNTVGEDEVWVLDFQPFETNDTGRPVTTNVTTGTAMLLAERTGECSSVFRTSSANRTHAGFYDDSWFPEFMNTTGNKKFFNNYTRGEVAAGQLIRLDSVVFSGPMATFFTCKNQDNTSIWERHNYTEQFEYNTTLYMTNVRPKVGPYGSSYVQSHAVLYWRLLRVAISKFLISSTRQIRPVFEYAIVKAHYDANGDPDWTKAHIEIAFKTVMDSDSYLMAAYRSNSLVYEPLNNNNSLHSVINEPSYNDSSPAYTMAAAVPVCDFDDVVAPGLCVQRWIFRLVLNVFEFGKNVRNGEPIDATGNFIFKFLYLRCPNMTDNNMATCSILTVADAEISAQITLQTVVEVTDDNNDNPRVEVKTVYGSDPSRDLQGGVPPGVSHLEEVTLETHFFPEFLRTRLQMELTLFLVCVGQQYSTSQYPDGCLRAPTSDRYSAYEHPDFRYEGQDEEGATVTYTADDIESPIQSLSYNGYVADREVHQTKFVNRALSGVSETYTVTSVFRLTALEGRKKRRVERDIMVKATIPQGLSHALRFAGCPENSTFVRETLDCVCLNYGEAYSSKTFRCEKGILSDVEVKEEGTNEIDTEVDGKESGSASLNNILNLVGSIGIVLLCLVLKD</sequence>
<organism evidence="1 2">
    <name type="scientific">Branchiostoma lanceolatum</name>
    <name type="common">Common lancelet</name>
    <name type="synonym">Amphioxus lanceolatum</name>
    <dbReference type="NCBI Taxonomy" id="7740"/>
    <lineage>
        <taxon>Eukaryota</taxon>
        <taxon>Metazoa</taxon>
        <taxon>Chordata</taxon>
        <taxon>Cephalochordata</taxon>
        <taxon>Leptocardii</taxon>
        <taxon>Amphioxiformes</taxon>
        <taxon>Branchiostomatidae</taxon>
        <taxon>Branchiostoma</taxon>
    </lineage>
</organism>
<reference evidence="1" key="1">
    <citation type="submission" date="2022-01" db="EMBL/GenBank/DDBJ databases">
        <authorList>
            <person name="Braso-Vives M."/>
        </authorList>
    </citation>
    <scope>NUCLEOTIDE SEQUENCE</scope>
</reference>
<name>A0A8K0A6S9_BRALA</name>
<dbReference type="OrthoDB" id="10046852at2759"/>
<accession>A0A8K0A6S9</accession>
<gene>
    <name evidence="1" type="primary">Hypp4288</name>
    <name evidence="1" type="ORF">BLAG_LOCUS22540</name>
</gene>
<protein>
    <submittedName>
        <fullName evidence="1">Hypp4288 protein</fullName>
    </submittedName>
</protein>
<evidence type="ECO:0000313" key="1">
    <source>
        <dbReference type="EMBL" id="CAH1270135.1"/>
    </source>
</evidence>
<dbReference type="EMBL" id="OV696692">
    <property type="protein sequence ID" value="CAH1270135.1"/>
    <property type="molecule type" value="Genomic_DNA"/>
</dbReference>